<organism evidence="1 2">
    <name type="scientific">Brachionus plicatilis</name>
    <name type="common">Marine rotifer</name>
    <name type="synonym">Brachionus muelleri</name>
    <dbReference type="NCBI Taxonomy" id="10195"/>
    <lineage>
        <taxon>Eukaryota</taxon>
        <taxon>Metazoa</taxon>
        <taxon>Spiralia</taxon>
        <taxon>Gnathifera</taxon>
        <taxon>Rotifera</taxon>
        <taxon>Eurotatoria</taxon>
        <taxon>Monogononta</taxon>
        <taxon>Pseudotrocha</taxon>
        <taxon>Ploima</taxon>
        <taxon>Brachionidae</taxon>
        <taxon>Brachionus</taxon>
    </lineage>
</organism>
<keyword evidence="2" id="KW-1185">Reference proteome</keyword>
<evidence type="ECO:0000313" key="1">
    <source>
        <dbReference type="EMBL" id="RNA14138.1"/>
    </source>
</evidence>
<name>A0A3M7QT33_BRAPC</name>
<proteinExistence type="predicted"/>
<sequence>MNSTANQNEPDQSELLEGTLKLKATILQIQIMAEYVACSSYIYWVRLLLMSSSEKKIGKKRKLSVMDVNNNIKRQTSALIC</sequence>
<dbReference type="AlphaFoldDB" id="A0A3M7QT33"/>
<evidence type="ECO:0000313" key="2">
    <source>
        <dbReference type="Proteomes" id="UP000276133"/>
    </source>
</evidence>
<dbReference type="Proteomes" id="UP000276133">
    <property type="component" value="Unassembled WGS sequence"/>
</dbReference>
<reference evidence="1 2" key="1">
    <citation type="journal article" date="2018" name="Sci. Rep.">
        <title>Genomic signatures of local adaptation to the degree of environmental predictability in rotifers.</title>
        <authorList>
            <person name="Franch-Gras L."/>
            <person name="Hahn C."/>
            <person name="Garcia-Roger E.M."/>
            <person name="Carmona M.J."/>
            <person name="Serra M."/>
            <person name="Gomez A."/>
        </authorList>
    </citation>
    <scope>NUCLEOTIDE SEQUENCE [LARGE SCALE GENOMIC DNA]</scope>
    <source>
        <strain evidence="1">HYR1</strain>
    </source>
</reference>
<accession>A0A3M7QT33</accession>
<gene>
    <name evidence="1" type="ORF">BpHYR1_010085</name>
</gene>
<comment type="caution">
    <text evidence="1">The sequence shown here is derived from an EMBL/GenBank/DDBJ whole genome shotgun (WGS) entry which is preliminary data.</text>
</comment>
<protein>
    <submittedName>
        <fullName evidence="1">Uncharacterized protein</fullName>
    </submittedName>
</protein>
<dbReference type="EMBL" id="REGN01005252">
    <property type="protein sequence ID" value="RNA14138.1"/>
    <property type="molecule type" value="Genomic_DNA"/>
</dbReference>